<keyword evidence="1" id="KW-0812">Transmembrane</keyword>
<feature type="transmembrane region" description="Helical" evidence="1">
    <location>
        <begin position="53"/>
        <end position="77"/>
    </location>
</feature>
<keyword evidence="1" id="KW-0472">Membrane</keyword>
<name>A0A0A0DDF1_9PROT</name>
<feature type="transmembrane region" description="Helical" evidence="1">
    <location>
        <begin position="28"/>
        <end position="47"/>
    </location>
</feature>
<reference evidence="2 3" key="1">
    <citation type="submission" date="2014-01" db="EMBL/GenBank/DDBJ databases">
        <title>Genome sequence determination for a cystic fibrosis isolate, Inquilinus limosus.</title>
        <authorList>
            <person name="Pino M."/>
            <person name="Di Conza J."/>
            <person name="Gutkind G."/>
        </authorList>
    </citation>
    <scope>NUCLEOTIDE SEQUENCE [LARGE SCALE GENOMIC DNA]</scope>
    <source>
        <strain evidence="2 3">MP06</strain>
    </source>
</reference>
<comment type="caution">
    <text evidence="2">The sequence shown here is derived from an EMBL/GenBank/DDBJ whole genome shotgun (WGS) entry which is preliminary data.</text>
</comment>
<dbReference type="EMBL" id="JANX01000002">
    <property type="protein sequence ID" value="KGM36070.1"/>
    <property type="molecule type" value="Genomic_DNA"/>
</dbReference>
<sequence length="180" mass="20614">MPLQQDCPFRNSDGLVEIFYSRRGVIRILILVSTILPIVFAGIYFAIKEGNPERILVCTIASAMFLGGTIVSVWSLAKRWNDKLPHLRLSRDGVEFCQYGFALRWSDFRAIGATTLSRVPILVFHIKPEAQSQIVRRGRRVPFDAVSVFRNAIWVHLRSIRMSRRDLITAIERLGDCQVR</sequence>
<evidence type="ECO:0000256" key="1">
    <source>
        <dbReference type="SAM" id="Phobius"/>
    </source>
</evidence>
<proteinExistence type="predicted"/>
<protein>
    <submittedName>
        <fullName evidence="2">Uncharacterized protein</fullName>
    </submittedName>
</protein>
<organism evidence="2 3">
    <name type="scientific">Inquilinus limosus MP06</name>
    <dbReference type="NCBI Taxonomy" id="1398085"/>
    <lineage>
        <taxon>Bacteria</taxon>
        <taxon>Pseudomonadati</taxon>
        <taxon>Pseudomonadota</taxon>
        <taxon>Alphaproteobacteria</taxon>
        <taxon>Rhodospirillales</taxon>
        <taxon>Rhodospirillaceae</taxon>
        <taxon>Inquilinus</taxon>
    </lineage>
</organism>
<dbReference type="Proteomes" id="UP000029995">
    <property type="component" value="Unassembled WGS sequence"/>
</dbReference>
<evidence type="ECO:0000313" key="2">
    <source>
        <dbReference type="EMBL" id="KGM36070.1"/>
    </source>
</evidence>
<gene>
    <name evidence="2" type="ORF">P409_00980</name>
</gene>
<keyword evidence="1" id="KW-1133">Transmembrane helix</keyword>
<dbReference type="AlphaFoldDB" id="A0A0A0DDF1"/>
<evidence type="ECO:0000313" key="3">
    <source>
        <dbReference type="Proteomes" id="UP000029995"/>
    </source>
</evidence>
<dbReference type="RefSeq" id="WP_034830859.1">
    <property type="nucleotide sequence ID" value="NZ_JANX01000002.1"/>
</dbReference>
<accession>A0A0A0DDF1</accession>